<reference evidence="2 3" key="1">
    <citation type="submission" date="2020-01" db="EMBL/GenBank/DDBJ databases">
        <title>The genomic epidemiology of tigecycline resistance gene tet(X) variants in a swine farm in China.</title>
        <authorList>
            <person name="Peng K."/>
            <person name="Li R."/>
        </authorList>
    </citation>
    <scope>NUCLEOTIDE SEQUENCE [LARGE SCALE GENOMIC DNA]</scope>
    <source>
        <strain evidence="2 3">ZN3</strain>
    </source>
</reference>
<keyword evidence="3" id="KW-1185">Reference proteome</keyword>
<dbReference type="AlphaFoldDB" id="A0A6G6SHT5"/>
<keyword evidence="1" id="KW-0812">Transmembrane</keyword>
<evidence type="ECO:0000313" key="2">
    <source>
        <dbReference type="EMBL" id="QIF94278.1"/>
    </source>
</evidence>
<name>A0A6G6SHT5_PROVU</name>
<feature type="transmembrane region" description="Helical" evidence="1">
    <location>
        <begin position="89"/>
        <end position="108"/>
    </location>
</feature>
<evidence type="ECO:0000313" key="3">
    <source>
        <dbReference type="Proteomes" id="UP000503287"/>
    </source>
</evidence>
<dbReference type="EMBL" id="CP047344">
    <property type="protein sequence ID" value="QIF94278.1"/>
    <property type="molecule type" value="Genomic_DNA"/>
</dbReference>
<keyword evidence="1" id="KW-0472">Membrane</keyword>
<accession>A0A6G6SHT5</accession>
<protein>
    <submittedName>
        <fullName evidence="2">Uncharacterized protein</fullName>
    </submittedName>
</protein>
<dbReference type="RefSeq" id="WP_164526373.1">
    <property type="nucleotide sequence ID" value="NZ_CP047344.1"/>
</dbReference>
<evidence type="ECO:0000256" key="1">
    <source>
        <dbReference type="SAM" id="Phobius"/>
    </source>
</evidence>
<gene>
    <name evidence="2" type="ORF">GTH24_10380</name>
</gene>
<dbReference type="Proteomes" id="UP000503287">
    <property type="component" value="Chromosome"/>
</dbReference>
<organism evidence="2 3">
    <name type="scientific">Proteus vulgaris</name>
    <dbReference type="NCBI Taxonomy" id="585"/>
    <lineage>
        <taxon>Bacteria</taxon>
        <taxon>Pseudomonadati</taxon>
        <taxon>Pseudomonadota</taxon>
        <taxon>Gammaproteobacteria</taxon>
        <taxon>Enterobacterales</taxon>
        <taxon>Morganellaceae</taxon>
        <taxon>Proteus</taxon>
    </lineage>
</organism>
<proteinExistence type="predicted"/>
<sequence length="213" mass="24229">MSFCKSCGNKTSELDKFCSSCGYAKDVNSITSRDNNINAINSEIKNNNIHIGDTYTYSDKVDPSTLNLTRSFIKPFWSKNKILAKRTTFVSLGSIGSIASILSLYLSFPSNNAITQITTTIFTVFFIMMLSIGLYIKRSRFQHLIGLVNLETNERDDIYLTRITCDCPWCNSKMKLRMIGPKENKRHQLLCQRNPSQHRILFDPTALSDIDDN</sequence>
<keyword evidence="1" id="KW-1133">Transmembrane helix</keyword>
<feature type="transmembrane region" description="Helical" evidence="1">
    <location>
        <begin position="114"/>
        <end position="136"/>
    </location>
</feature>